<feature type="compositionally biased region" description="Polar residues" evidence="3">
    <location>
        <begin position="773"/>
        <end position="784"/>
    </location>
</feature>
<feature type="domain" description="SH3" evidence="4">
    <location>
        <begin position="187"/>
        <end position="246"/>
    </location>
</feature>
<sequence>MTLGVGDYAQARYAFQGESPGDLSLQEGDVVKITGSVDTNWLTGEKVGHEAPPLSGNFPQAFVEQLSLPSVRTGQKVFLALQDFMAEQTGDLELAKGDIITGIEAVDECWWRGKNGPLKGIFPLSFVAELWHDDGLRSRSYSARAGSLKSRSGSFAGSRTSSIGGSFEFPGPVTGGGSFDASITRVTEPTFARALVDVSPQLDGELAFQLGDLIEITEIIDEDWFFGRCHNKEGLVSAVCVELLENDDTGVGAEDTCGRTSEHEGSSQKNFPHVPHPALKELQIHEGSEEYRQRNASSGSYTSENTRSHDAEIVPYAQVLYPFTAQGRSELSLEEGQIVTLIRHVDADWTEGELDGRQGLFPTSFVDILVDCARDESVPSDTLPADGYSDQYETRSEAAVGDGTTFSSSFEHNQSLDGQKLPVKNVSAEIDSLLDCKQAEQRNESELRETGITAEISDIIELSEGSEIGLVLHTFHAQMDGDVSVTEGDTVEVVRQVDENWLEVRTDASAMGLVPRNHIEVIGVWPKEESNTKGTGPTGDLCGITAPQSHREPDRNVNPPLGPSSHLITEAENFYNNQSGLPAAKTQEGHQLLIKSSKALKPDIKAIPTQALPCKKPSLPPKPALAPKPALKPKPPIMSKPPMEKSHSLTLPKPVRPPPLMTARPFSSLPRRKPQHVMSPTERRLSMSSLDSIIEGEMEKAKSRSSSQTSDGSNERSYLVEASSDTSATAESSATLPVTQSNATPSSTSTGTSSVAEVQGQSSDYLISGEVSVGTNSAESTSTSRNEHLGFEDNFSDTVAENKQAQTVKNTCSSATTGGKPALLTSLSVSEHKSHTLDNNEQRRKSASYAETANGRPAVPSANSPAGGQSSFVNKAFEMEVDEGKLLDLGGDRHPLPKRVAPLRPPSAINNSTAALPSLLTSKAKAPPPRPSGPRIASAPSNVPLKPARTTPLPPKLVPKRPAPKAPGPGPASKLQSTNLNNNKSSPAQPAVPASRPVPQSPVRQPPRPSSLATPPPRAPPPRPTDLIVFSPDEPNDTPSEDISDETKREMVRDLKNKLEENKADIKHRNLRRA</sequence>
<feature type="region of interest" description="Disordered" evidence="3">
    <location>
        <begin position="528"/>
        <end position="567"/>
    </location>
</feature>
<dbReference type="EMBL" id="BLXT01005078">
    <property type="protein sequence ID" value="GFO19684.1"/>
    <property type="molecule type" value="Genomic_DNA"/>
</dbReference>
<feature type="compositionally biased region" description="Basic and acidic residues" evidence="3">
    <location>
        <begin position="830"/>
        <end position="844"/>
    </location>
</feature>
<evidence type="ECO:0000256" key="3">
    <source>
        <dbReference type="SAM" id="MobiDB-lite"/>
    </source>
</evidence>
<gene>
    <name evidence="5" type="ORF">PoB_004618900</name>
</gene>
<dbReference type="GO" id="GO:0016477">
    <property type="term" value="P:cell migration"/>
    <property type="evidence" value="ECO:0007669"/>
    <property type="project" value="TreeGrafter"/>
</dbReference>
<dbReference type="CDD" id="cd00174">
    <property type="entry name" value="SH3"/>
    <property type="match status" value="2"/>
</dbReference>
<dbReference type="Pfam" id="PF00018">
    <property type="entry name" value="SH3_1"/>
    <property type="match status" value="4"/>
</dbReference>
<feature type="region of interest" description="Disordered" evidence="3">
    <location>
        <begin position="888"/>
        <end position="1049"/>
    </location>
</feature>
<feature type="compositionally biased region" description="Basic and acidic residues" evidence="3">
    <location>
        <begin position="256"/>
        <end position="266"/>
    </location>
</feature>
<feature type="domain" description="SH3" evidence="4">
    <location>
        <begin position="73"/>
        <end position="132"/>
    </location>
</feature>
<accession>A0AAV4BHW3</accession>
<dbReference type="PANTHER" id="PTHR14167">
    <property type="entry name" value="SH3 DOMAIN-CONTAINING"/>
    <property type="match status" value="1"/>
</dbReference>
<dbReference type="InterPro" id="IPR050384">
    <property type="entry name" value="Endophilin_SH3RF"/>
</dbReference>
<proteinExistence type="predicted"/>
<evidence type="ECO:0000256" key="2">
    <source>
        <dbReference type="PROSITE-ProRule" id="PRU00192"/>
    </source>
</evidence>
<feature type="domain" description="SH3" evidence="4">
    <location>
        <begin position="4"/>
        <end position="68"/>
    </location>
</feature>
<protein>
    <submittedName>
        <fullName evidence="5">Dynamin-binding protein</fullName>
    </submittedName>
</protein>
<dbReference type="Gene3D" id="2.30.30.40">
    <property type="entry name" value="SH3 Domains"/>
    <property type="match status" value="5"/>
</dbReference>
<comment type="caution">
    <text evidence="5">The sequence shown here is derived from an EMBL/GenBank/DDBJ whole genome shotgun (WGS) entry which is preliminary data.</text>
</comment>
<feature type="compositionally biased region" description="Low complexity" evidence="3">
    <location>
        <begin position="721"/>
        <end position="754"/>
    </location>
</feature>
<dbReference type="PRINTS" id="PR00499">
    <property type="entry name" value="P67PHOX"/>
</dbReference>
<keyword evidence="1 2" id="KW-0728">SH3 domain</keyword>
<feature type="compositionally biased region" description="Polar residues" evidence="3">
    <location>
        <begin position="908"/>
        <end position="921"/>
    </location>
</feature>
<evidence type="ECO:0000313" key="5">
    <source>
        <dbReference type="EMBL" id="GFO19684.1"/>
    </source>
</evidence>
<dbReference type="InterPro" id="IPR036028">
    <property type="entry name" value="SH3-like_dom_sf"/>
</dbReference>
<dbReference type="GO" id="GO:0007015">
    <property type="term" value="P:actin filament organization"/>
    <property type="evidence" value="ECO:0007669"/>
    <property type="project" value="TreeGrafter"/>
</dbReference>
<dbReference type="PANTHER" id="PTHR14167:SF92">
    <property type="entry name" value="CIN85 AND CD2AP RELATED, ISOFORM J"/>
    <property type="match status" value="1"/>
</dbReference>
<evidence type="ECO:0000256" key="1">
    <source>
        <dbReference type="ARBA" id="ARBA00022443"/>
    </source>
</evidence>
<feature type="region of interest" description="Disordered" evidence="3">
    <location>
        <begin position="255"/>
        <end position="274"/>
    </location>
</feature>
<feature type="compositionally biased region" description="Acidic residues" evidence="3">
    <location>
        <begin position="1034"/>
        <end position="1044"/>
    </location>
</feature>
<feature type="compositionally biased region" description="Polar residues" evidence="3">
    <location>
        <begin position="974"/>
        <end position="988"/>
    </location>
</feature>
<dbReference type="SMART" id="SM00326">
    <property type="entry name" value="SH3"/>
    <property type="match status" value="5"/>
</dbReference>
<feature type="compositionally biased region" description="Pro residues" evidence="3">
    <location>
        <begin position="618"/>
        <end position="639"/>
    </location>
</feature>
<feature type="region of interest" description="Disordered" evidence="3">
    <location>
        <begin position="610"/>
        <end position="797"/>
    </location>
</feature>
<name>A0AAV4BHW3_9GAST</name>
<dbReference type="Proteomes" id="UP000735302">
    <property type="component" value="Unassembled WGS sequence"/>
</dbReference>
<keyword evidence="6" id="KW-1185">Reference proteome</keyword>
<dbReference type="SUPFAM" id="SSF50044">
    <property type="entry name" value="SH3-domain"/>
    <property type="match status" value="5"/>
</dbReference>
<feature type="compositionally biased region" description="Polar residues" evidence="3">
    <location>
        <begin position="861"/>
        <end position="871"/>
    </location>
</feature>
<dbReference type="Pfam" id="PF14604">
    <property type="entry name" value="SH3_9"/>
    <property type="match status" value="1"/>
</dbReference>
<dbReference type="AlphaFoldDB" id="A0AAV4BHW3"/>
<reference evidence="5 6" key="1">
    <citation type="journal article" date="2021" name="Elife">
        <title>Chloroplast acquisition without the gene transfer in kleptoplastic sea slugs, Plakobranchus ocellatus.</title>
        <authorList>
            <person name="Maeda T."/>
            <person name="Takahashi S."/>
            <person name="Yoshida T."/>
            <person name="Shimamura S."/>
            <person name="Takaki Y."/>
            <person name="Nagai Y."/>
            <person name="Toyoda A."/>
            <person name="Suzuki Y."/>
            <person name="Arimoto A."/>
            <person name="Ishii H."/>
            <person name="Satoh N."/>
            <person name="Nishiyama T."/>
            <person name="Hasebe M."/>
            <person name="Maruyama T."/>
            <person name="Minagawa J."/>
            <person name="Obokata J."/>
            <person name="Shigenobu S."/>
        </authorList>
    </citation>
    <scope>NUCLEOTIDE SEQUENCE [LARGE SCALE GENOMIC DNA]</scope>
</reference>
<feature type="compositionally biased region" description="Polar residues" evidence="3">
    <location>
        <begin position="704"/>
        <end position="716"/>
    </location>
</feature>
<evidence type="ECO:0000259" key="4">
    <source>
        <dbReference type="PROSITE" id="PS50002"/>
    </source>
</evidence>
<feature type="domain" description="SH3" evidence="4">
    <location>
        <begin position="312"/>
        <end position="371"/>
    </location>
</feature>
<evidence type="ECO:0000313" key="6">
    <source>
        <dbReference type="Proteomes" id="UP000735302"/>
    </source>
</evidence>
<feature type="compositionally biased region" description="Polar residues" evidence="3">
    <location>
        <begin position="755"/>
        <end position="765"/>
    </location>
</feature>
<feature type="compositionally biased region" description="Pro residues" evidence="3">
    <location>
        <begin position="1004"/>
        <end position="1024"/>
    </location>
</feature>
<feature type="region of interest" description="Disordered" evidence="3">
    <location>
        <begin position="810"/>
        <end position="871"/>
    </location>
</feature>
<dbReference type="PROSITE" id="PS50002">
    <property type="entry name" value="SH3"/>
    <property type="match status" value="5"/>
</dbReference>
<feature type="domain" description="SH3" evidence="4">
    <location>
        <begin position="464"/>
        <end position="524"/>
    </location>
</feature>
<dbReference type="InterPro" id="IPR001452">
    <property type="entry name" value="SH3_domain"/>
</dbReference>
<organism evidence="5 6">
    <name type="scientific">Plakobranchus ocellatus</name>
    <dbReference type="NCBI Taxonomy" id="259542"/>
    <lineage>
        <taxon>Eukaryota</taxon>
        <taxon>Metazoa</taxon>
        <taxon>Spiralia</taxon>
        <taxon>Lophotrochozoa</taxon>
        <taxon>Mollusca</taxon>
        <taxon>Gastropoda</taxon>
        <taxon>Heterobranchia</taxon>
        <taxon>Euthyneura</taxon>
        <taxon>Panpulmonata</taxon>
        <taxon>Sacoglossa</taxon>
        <taxon>Placobranchoidea</taxon>
        <taxon>Plakobranchidae</taxon>
        <taxon>Plakobranchus</taxon>
    </lineage>
</organism>